<keyword evidence="3 6" id="KW-0812">Transmembrane</keyword>
<feature type="transmembrane region" description="Helical" evidence="6">
    <location>
        <begin position="71"/>
        <end position="95"/>
    </location>
</feature>
<dbReference type="PANTHER" id="PTHR43385">
    <property type="entry name" value="RIBOFLAVIN TRANSPORTER RIBJ"/>
    <property type="match status" value="1"/>
</dbReference>
<feature type="transmembrane region" description="Helical" evidence="6">
    <location>
        <begin position="368"/>
        <end position="390"/>
    </location>
</feature>
<evidence type="ECO:0000313" key="9">
    <source>
        <dbReference type="Proteomes" id="UP000728032"/>
    </source>
</evidence>
<evidence type="ECO:0000259" key="7">
    <source>
        <dbReference type="PROSITE" id="PS50850"/>
    </source>
</evidence>
<dbReference type="PANTHER" id="PTHR43385:SF1">
    <property type="entry name" value="RIBOFLAVIN TRANSPORTER RIBJ"/>
    <property type="match status" value="1"/>
</dbReference>
<feature type="transmembrane region" description="Helical" evidence="6">
    <location>
        <begin position="20"/>
        <end position="39"/>
    </location>
</feature>
<dbReference type="Gene3D" id="1.20.1250.20">
    <property type="entry name" value="MFS general substrate transporter like domains"/>
    <property type="match status" value="2"/>
</dbReference>
<dbReference type="GO" id="GO:0022857">
    <property type="term" value="F:transmembrane transporter activity"/>
    <property type="evidence" value="ECO:0007669"/>
    <property type="project" value="InterPro"/>
</dbReference>
<feature type="transmembrane region" description="Helical" evidence="6">
    <location>
        <begin position="156"/>
        <end position="176"/>
    </location>
</feature>
<accession>A0A7R9MFU0</accession>
<evidence type="ECO:0000256" key="3">
    <source>
        <dbReference type="ARBA" id="ARBA00022692"/>
    </source>
</evidence>
<feature type="transmembrane region" description="Helical" evidence="6">
    <location>
        <begin position="396"/>
        <end position="417"/>
    </location>
</feature>
<dbReference type="PROSITE" id="PS50850">
    <property type="entry name" value="MFS"/>
    <property type="match status" value="1"/>
</dbReference>
<proteinExistence type="predicted"/>
<evidence type="ECO:0000256" key="1">
    <source>
        <dbReference type="ARBA" id="ARBA00004141"/>
    </source>
</evidence>
<dbReference type="SUPFAM" id="SSF103473">
    <property type="entry name" value="MFS general substrate transporter"/>
    <property type="match status" value="1"/>
</dbReference>
<protein>
    <recommendedName>
        <fullName evidence="7">Major facilitator superfamily (MFS) profile domain-containing protein</fullName>
    </recommendedName>
</protein>
<dbReference type="InterPro" id="IPR052983">
    <property type="entry name" value="MFS_Riboflavin_Transporter"/>
</dbReference>
<dbReference type="EMBL" id="OC929292">
    <property type="protein sequence ID" value="CAD7658188.1"/>
    <property type="molecule type" value="Genomic_DNA"/>
</dbReference>
<name>A0A7R9MFU0_9ACAR</name>
<feature type="transmembrane region" description="Helical" evidence="6">
    <location>
        <begin position="46"/>
        <end position="65"/>
    </location>
</feature>
<dbReference type="EMBL" id="CAJPVJ010014467">
    <property type="protein sequence ID" value="CAG2175374.1"/>
    <property type="molecule type" value="Genomic_DNA"/>
</dbReference>
<evidence type="ECO:0000256" key="5">
    <source>
        <dbReference type="ARBA" id="ARBA00023136"/>
    </source>
</evidence>
<evidence type="ECO:0000256" key="4">
    <source>
        <dbReference type="ARBA" id="ARBA00022989"/>
    </source>
</evidence>
<dbReference type="Proteomes" id="UP000728032">
    <property type="component" value="Unassembled WGS sequence"/>
</dbReference>
<reference evidence="8" key="1">
    <citation type="submission" date="2020-11" db="EMBL/GenBank/DDBJ databases">
        <authorList>
            <person name="Tran Van P."/>
        </authorList>
    </citation>
    <scope>NUCLEOTIDE SEQUENCE</scope>
</reference>
<feature type="transmembrane region" description="Helical" evidence="6">
    <location>
        <begin position="334"/>
        <end position="356"/>
    </location>
</feature>
<feature type="transmembrane region" description="Helical" evidence="6">
    <location>
        <begin position="276"/>
        <end position="295"/>
    </location>
</feature>
<dbReference type="InterPro" id="IPR036259">
    <property type="entry name" value="MFS_trans_sf"/>
</dbReference>
<keyword evidence="9" id="KW-1185">Reference proteome</keyword>
<dbReference type="OrthoDB" id="410267at2759"/>
<dbReference type="InterPro" id="IPR011701">
    <property type="entry name" value="MFS"/>
</dbReference>
<dbReference type="AlphaFoldDB" id="A0A7R9MFU0"/>
<keyword evidence="5 6" id="KW-0472">Membrane</keyword>
<comment type="subcellular location">
    <subcellularLocation>
        <location evidence="1">Membrane</location>
        <topology evidence="1">Multi-pass membrane protein</topology>
    </subcellularLocation>
</comment>
<dbReference type="GO" id="GO:0016020">
    <property type="term" value="C:membrane"/>
    <property type="evidence" value="ECO:0007669"/>
    <property type="project" value="UniProtKB-SubCell"/>
</dbReference>
<keyword evidence="2" id="KW-0813">Transport</keyword>
<evidence type="ECO:0000256" key="2">
    <source>
        <dbReference type="ARBA" id="ARBA00022448"/>
    </source>
</evidence>
<feature type="domain" description="Major facilitator superfamily (MFS) profile" evidence="7">
    <location>
        <begin position="241"/>
        <end position="431"/>
    </location>
</feature>
<dbReference type="Pfam" id="PF07690">
    <property type="entry name" value="MFS_1"/>
    <property type="match status" value="1"/>
</dbReference>
<keyword evidence="4 6" id="KW-1133">Transmembrane helix</keyword>
<feature type="transmembrane region" description="Helical" evidence="6">
    <location>
        <begin position="307"/>
        <end position="328"/>
    </location>
</feature>
<dbReference type="InterPro" id="IPR020846">
    <property type="entry name" value="MFS_dom"/>
</dbReference>
<sequence length="431" mass="47346">MTSYIRKNVDPTATYADSIWVNAAFMLGQGSLMTVGGLLEVRLGPRWTCLLGSLVFSGSIALTYFTVQMGFVYVVFSYGFLASLGVGIAYVAPLAAGMKWFPARKGLVNGITVGGYGMGALVFNHVQTAYLNPLNASPDTDGFFTDEAILSRVPSLFVMLGAVYLMIQLIACALIFRPPLFPDQIIFNEGKFLLIKSPSESVLECSYSSCDEDSASGRHSPPVRSAQKIDLSPKEAIHTNAFLQMWFMFALSTQSVQFMNTMYKAFGQQFIKDDYFLSYVGSIASVFNAFGRIVWGQVLDKTSFKTSFIAVCALLTGLILTFITTQSFNSKLLYFMWVSAIFFSFSGIFVIFPTATAQVFGKTNAGTIYGLLFTAPALSSLIGALLFQIIQHELGWFGSFFMVAVLTVLALLLMVFFPSNVESLRTRKTEN</sequence>
<evidence type="ECO:0000313" key="8">
    <source>
        <dbReference type="EMBL" id="CAD7658188.1"/>
    </source>
</evidence>
<evidence type="ECO:0000256" key="6">
    <source>
        <dbReference type="SAM" id="Phobius"/>
    </source>
</evidence>
<feature type="transmembrane region" description="Helical" evidence="6">
    <location>
        <begin position="107"/>
        <end position="126"/>
    </location>
</feature>
<gene>
    <name evidence="8" type="ORF">ONB1V03_LOCUS14811</name>
</gene>
<organism evidence="8">
    <name type="scientific">Oppiella nova</name>
    <dbReference type="NCBI Taxonomy" id="334625"/>
    <lineage>
        <taxon>Eukaryota</taxon>
        <taxon>Metazoa</taxon>
        <taxon>Ecdysozoa</taxon>
        <taxon>Arthropoda</taxon>
        <taxon>Chelicerata</taxon>
        <taxon>Arachnida</taxon>
        <taxon>Acari</taxon>
        <taxon>Acariformes</taxon>
        <taxon>Sarcoptiformes</taxon>
        <taxon>Oribatida</taxon>
        <taxon>Brachypylina</taxon>
        <taxon>Oppioidea</taxon>
        <taxon>Oppiidae</taxon>
        <taxon>Oppiella</taxon>
    </lineage>
</organism>